<reference evidence="1 2" key="1">
    <citation type="submission" date="2019-02" db="EMBL/GenBank/DDBJ databases">
        <title>Deep-cultivation of Planctomycetes and their phenomic and genomic characterization uncovers novel biology.</title>
        <authorList>
            <person name="Wiegand S."/>
            <person name="Jogler M."/>
            <person name="Boedeker C."/>
            <person name="Pinto D."/>
            <person name="Vollmers J."/>
            <person name="Rivas-Marin E."/>
            <person name="Kohn T."/>
            <person name="Peeters S.H."/>
            <person name="Heuer A."/>
            <person name="Rast P."/>
            <person name="Oberbeckmann S."/>
            <person name="Bunk B."/>
            <person name="Jeske O."/>
            <person name="Meyerdierks A."/>
            <person name="Storesund J.E."/>
            <person name="Kallscheuer N."/>
            <person name="Luecker S."/>
            <person name="Lage O.M."/>
            <person name="Pohl T."/>
            <person name="Merkel B.J."/>
            <person name="Hornburger P."/>
            <person name="Mueller R.-W."/>
            <person name="Bruemmer F."/>
            <person name="Labrenz M."/>
            <person name="Spormann A.M."/>
            <person name="Op Den Camp H."/>
            <person name="Overmann J."/>
            <person name="Amann R."/>
            <person name="Jetten M.S.M."/>
            <person name="Mascher T."/>
            <person name="Medema M.H."/>
            <person name="Devos D.P."/>
            <person name="Kaster A.-K."/>
            <person name="Ovreas L."/>
            <person name="Rohde M."/>
            <person name="Galperin M.Y."/>
            <person name="Jogler C."/>
        </authorList>
    </citation>
    <scope>NUCLEOTIDE SEQUENCE [LARGE SCALE GENOMIC DNA]</scope>
    <source>
        <strain evidence="1 2">CA13</strain>
    </source>
</reference>
<organism evidence="1 2">
    <name type="scientific">Novipirellula herctigrandis</name>
    <dbReference type="NCBI Taxonomy" id="2527986"/>
    <lineage>
        <taxon>Bacteria</taxon>
        <taxon>Pseudomonadati</taxon>
        <taxon>Planctomycetota</taxon>
        <taxon>Planctomycetia</taxon>
        <taxon>Pirellulales</taxon>
        <taxon>Pirellulaceae</taxon>
        <taxon>Novipirellula</taxon>
    </lineage>
</organism>
<dbReference type="EMBL" id="SJPJ01000001">
    <property type="protein sequence ID" value="TWT84000.1"/>
    <property type="molecule type" value="Genomic_DNA"/>
</dbReference>
<sequence length="58" mass="6485">MISEFLRMVRGSADLVTTEDHSSRLYKGLGQISFPIYAKQPPSIRPWSSCDRDLTLGG</sequence>
<evidence type="ECO:0000313" key="2">
    <source>
        <dbReference type="Proteomes" id="UP000315010"/>
    </source>
</evidence>
<proteinExistence type="predicted"/>
<keyword evidence="2" id="KW-1185">Reference proteome</keyword>
<dbReference type="Proteomes" id="UP000315010">
    <property type="component" value="Unassembled WGS sequence"/>
</dbReference>
<comment type="caution">
    <text evidence="1">The sequence shown here is derived from an EMBL/GenBank/DDBJ whole genome shotgun (WGS) entry which is preliminary data.</text>
</comment>
<name>A0A5C5Z9X1_9BACT</name>
<evidence type="ECO:0000313" key="1">
    <source>
        <dbReference type="EMBL" id="TWT84000.1"/>
    </source>
</evidence>
<dbReference type="AlphaFoldDB" id="A0A5C5Z9X1"/>
<protein>
    <submittedName>
        <fullName evidence="1">Uncharacterized protein</fullName>
    </submittedName>
</protein>
<accession>A0A5C5Z9X1</accession>
<gene>
    <name evidence="1" type="ORF">CA13_54740</name>
</gene>